<evidence type="ECO:0000313" key="2">
    <source>
        <dbReference type="EMBL" id="KAF6203591.1"/>
    </source>
</evidence>
<sequence length="145" mass="16358">MKLQEEWVTRKKVEVVTKRQIATRVQREVLLEDGKVVQDTGPKVTTTTTEDTQKNESENTEHHDLGDGSTENWVASGDPGVVTEIREKKVTTREQTNETLETEDIKHHGDISDEVSEVGSLLSLEGSTTVVKNRQMDTIRDKLDK</sequence>
<dbReference type="Proteomes" id="UP000466442">
    <property type="component" value="Unassembled WGS sequence"/>
</dbReference>
<dbReference type="EMBL" id="WIXP02000010">
    <property type="protein sequence ID" value="KAF6203591.1"/>
    <property type="molecule type" value="Genomic_DNA"/>
</dbReference>
<dbReference type="AlphaFoldDB" id="A0A8S9X5I3"/>
<accession>A0A8S9X5I3</accession>
<keyword evidence="3" id="KW-1185">Reference proteome</keyword>
<gene>
    <name evidence="2" type="ORF">GE061_001923</name>
</gene>
<comment type="caution">
    <text evidence="2">The sequence shown here is derived from an EMBL/GenBank/DDBJ whole genome shotgun (WGS) entry which is preliminary data.</text>
</comment>
<reference evidence="2" key="1">
    <citation type="journal article" date="2021" name="Mol. Ecol. Resour.">
        <title>Apolygus lucorum genome provides insights into omnivorousness and mesophyll feeding.</title>
        <authorList>
            <person name="Liu Y."/>
            <person name="Liu H."/>
            <person name="Wang H."/>
            <person name="Huang T."/>
            <person name="Liu B."/>
            <person name="Yang B."/>
            <person name="Yin L."/>
            <person name="Li B."/>
            <person name="Zhang Y."/>
            <person name="Zhang S."/>
            <person name="Jiang F."/>
            <person name="Zhang X."/>
            <person name="Ren Y."/>
            <person name="Wang B."/>
            <person name="Wang S."/>
            <person name="Lu Y."/>
            <person name="Wu K."/>
            <person name="Fan W."/>
            <person name="Wang G."/>
        </authorList>
    </citation>
    <scope>NUCLEOTIDE SEQUENCE</scope>
    <source>
        <strain evidence="2">12Hb</strain>
    </source>
</reference>
<feature type="compositionally biased region" description="Basic and acidic residues" evidence="1">
    <location>
        <begin position="84"/>
        <end position="96"/>
    </location>
</feature>
<feature type="compositionally biased region" description="Basic and acidic residues" evidence="1">
    <location>
        <begin position="51"/>
        <end position="66"/>
    </location>
</feature>
<protein>
    <submittedName>
        <fullName evidence="2">Uncharacterized protein</fullName>
    </submittedName>
</protein>
<organism evidence="2 3">
    <name type="scientific">Apolygus lucorum</name>
    <name type="common">Small green plant bug</name>
    <name type="synonym">Lygocoris lucorum</name>
    <dbReference type="NCBI Taxonomy" id="248454"/>
    <lineage>
        <taxon>Eukaryota</taxon>
        <taxon>Metazoa</taxon>
        <taxon>Ecdysozoa</taxon>
        <taxon>Arthropoda</taxon>
        <taxon>Hexapoda</taxon>
        <taxon>Insecta</taxon>
        <taxon>Pterygota</taxon>
        <taxon>Neoptera</taxon>
        <taxon>Paraneoptera</taxon>
        <taxon>Hemiptera</taxon>
        <taxon>Heteroptera</taxon>
        <taxon>Panheteroptera</taxon>
        <taxon>Cimicomorpha</taxon>
        <taxon>Miridae</taxon>
        <taxon>Mirini</taxon>
        <taxon>Apolygus</taxon>
    </lineage>
</organism>
<dbReference type="OrthoDB" id="6605262at2759"/>
<evidence type="ECO:0000313" key="3">
    <source>
        <dbReference type="Proteomes" id="UP000466442"/>
    </source>
</evidence>
<proteinExistence type="predicted"/>
<evidence type="ECO:0000256" key="1">
    <source>
        <dbReference type="SAM" id="MobiDB-lite"/>
    </source>
</evidence>
<feature type="region of interest" description="Disordered" evidence="1">
    <location>
        <begin position="38"/>
        <end position="110"/>
    </location>
</feature>
<name>A0A8S9X5I3_APOLU</name>